<dbReference type="EMBL" id="JAPMLT010000012">
    <property type="protein sequence ID" value="MCX7571645.1"/>
    <property type="molecule type" value="Genomic_DNA"/>
</dbReference>
<dbReference type="Pfam" id="PF00682">
    <property type="entry name" value="HMGL-like"/>
    <property type="match status" value="1"/>
</dbReference>
<dbReference type="Pfam" id="PF22617">
    <property type="entry name" value="HCS_D2"/>
    <property type="match status" value="1"/>
</dbReference>
<gene>
    <name evidence="11" type="ORF">OS242_17015</name>
</gene>
<protein>
    <recommendedName>
        <fullName evidence="3">2-isopropylmalate synthase</fullName>
        <ecNumber evidence="3">2.3.3.13</ecNumber>
    </recommendedName>
</protein>
<comment type="caution">
    <text evidence="11">The sequence shown here is derived from an EMBL/GenBank/DDBJ whole genome shotgun (WGS) entry which is preliminary data.</text>
</comment>
<evidence type="ECO:0000256" key="9">
    <source>
        <dbReference type="RuleBase" id="RU003523"/>
    </source>
</evidence>
<comment type="similarity">
    <text evidence="2">Belongs to the alpha-IPM synthase/homocitrate synthase family. LeuA type 1 subfamily.</text>
</comment>
<evidence type="ECO:0000256" key="4">
    <source>
        <dbReference type="ARBA" id="ARBA00022430"/>
    </source>
</evidence>
<dbReference type="EC" id="2.3.3.13" evidence="3"/>
<evidence type="ECO:0000256" key="3">
    <source>
        <dbReference type="ARBA" id="ARBA00012973"/>
    </source>
</evidence>
<dbReference type="PROSITE" id="PS50991">
    <property type="entry name" value="PYR_CT"/>
    <property type="match status" value="1"/>
</dbReference>
<evidence type="ECO:0000256" key="6">
    <source>
        <dbReference type="ARBA" id="ARBA00022679"/>
    </source>
</evidence>
<dbReference type="PANTHER" id="PTHR10277:SF9">
    <property type="entry name" value="2-ISOPROPYLMALATE SYNTHASE 1, CHLOROPLASTIC-RELATED"/>
    <property type="match status" value="1"/>
</dbReference>
<evidence type="ECO:0000259" key="10">
    <source>
        <dbReference type="PROSITE" id="PS50991"/>
    </source>
</evidence>
<accession>A0ABT3X7S0</accession>
<sequence>MENARHLSIFDTTLRDGEQAPGNSMTFEQKMEMFTVLDNLGFDLIESGFPSATEYDFQVTRELSKMARHSKICAFVRANRADIDTSLRALQDSHSFQIQTLAVGSHIHLEHKRKMTAEAAILEATDAVRYLRAQGVTDISLGVEDASRGDYDYLQRLITSGVEAGATTVVIADTVGCALPHQFARLVQAAKGWVGDSVKLSIHCHDDLGLALANALAGVHAGADEVQTTLCGIGERAGNTAFEELAAVLSYKRDYYGADTPIDRSRVYAACQRLIDLLDLPVARHKSVIGKYVFATEAGIHQHGMMNNPITYEYVEPHLFGRERQILIGRHSGRNVLRGRLQGRGIEVDNRLLEALYDHIMQAEDLERYNDTDVLVEHYLGLEQQTMQA</sequence>
<dbReference type="InterPro" id="IPR002034">
    <property type="entry name" value="AIPM/Hcit_synth_CS"/>
</dbReference>
<dbReference type="Gene3D" id="3.20.20.70">
    <property type="entry name" value="Aldolase class I"/>
    <property type="match status" value="1"/>
</dbReference>
<proteinExistence type="inferred from homology"/>
<evidence type="ECO:0000256" key="5">
    <source>
        <dbReference type="ARBA" id="ARBA00022605"/>
    </source>
</evidence>
<keyword evidence="6 9" id="KW-0808">Transferase</keyword>
<dbReference type="Proteomes" id="UP001208017">
    <property type="component" value="Unassembled WGS sequence"/>
</dbReference>
<dbReference type="InterPro" id="IPR054691">
    <property type="entry name" value="LeuA/HCS_post-cat"/>
</dbReference>
<comment type="pathway">
    <text evidence="1">Amino-acid biosynthesis; L-leucine biosynthesis; L-leucine from 3-methyl-2-oxobutanoate: step 1/4.</text>
</comment>
<organism evidence="11 12">
    <name type="scientific">Tumebacillus lacus</name>
    <dbReference type="NCBI Taxonomy" id="2995335"/>
    <lineage>
        <taxon>Bacteria</taxon>
        <taxon>Bacillati</taxon>
        <taxon>Bacillota</taxon>
        <taxon>Bacilli</taxon>
        <taxon>Bacillales</taxon>
        <taxon>Alicyclobacillaceae</taxon>
        <taxon>Tumebacillus</taxon>
    </lineage>
</organism>
<dbReference type="Gene3D" id="1.10.238.260">
    <property type="match status" value="1"/>
</dbReference>
<dbReference type="InterPro" id="IPR013785">
    <property type="entry name" value="Aldolase_TIM"/>
</dbReference>
<evidence type="ECO:0000313" key="12">
    <source>
        <dbReference type="Proteomes" id="UP001208017"/>
    </source>
</evidence>
<evidence type="ECO:0000256" key="7">
    <source>
        <dbReference type="ARBA" id="ARBA00023211"/>
    </source>
</evidence>
<keyword evidence="5" id="KW-0028">Amino-acid biosynthesis</keyword>
<dbReference type="PANTHER" id="PTHR10277">
    <property type="entry name" value="HOMOCITRATE SYNTHASE-RELATED"/>
    <property type="match status" value="1"/>
</dbReference>
<name>A0ABT3X7S0_9BACL</name>
<dbReference type="RefSeq" id="WP_267152895.1">
    <property type="nucleotide sequence ID" value="NZ_JAPMLT010000012.1"/>
</dbReference>
<evidence type="ECO:0000256" key="2">
    <source>
        <dbReference type="ARBA" id="ARBA00009396"/>
    </source>
</evidence>
<feature type="domain" description="Pyruvate carboxyltransferase" evidence="10">
    <location>
        <begin position="7"/>
        <end position="268"/>
    </location>
</feature>
<keyword evidence="7" id="KW-0464">Manganese</keyword>
<dbReference type="InterPro" id="IPR050073">
    <property type="entry name" value="2-IPM_HCS-like"/>
</dbReference>
<evidence type="ECO:0000256" key="1">
    <source>
        <dbReference type="ARBA" id="ARBA00004689"/>
    </source>
</evidence>
<evidence type="ECO:0000313" key="11">
    <source>
        <dbReference type="EMBL" id="MCX7571645.1"/>
    </source>
</evidence>
<keyword evidence="12" id="KW-1185">Reference proteome</keyword>
<keyword evidence="4" id="KW-0432">Leucine biosynthesis</keyword>
<dbReference type="SUPFAM" id="SSF51569">
    <property type="entry name" value="Aldolase"/>
    <property type="match status" value="1"/>
</dbReference>
<dbReference type="PROSITE" id="PS00816">
    <property type="entry name" value="AIPM_HOMOCIT_SYNTH_2"/>
    <property type="match status" value="1"/>
</dbReference>
<dbReference type="PROSITE" id="PS00815">
    <property type="entry name" value="AIPM_HOMOCIT_SYNTH_1"/>
    <property type="match status" value="1"/>
</dbReference>
<reference evidence="11 12" key="1">
    <citation type="submission" date="2022-11" db="EMBL/GenBank/DDBJ databases">
        <title>Study of microbial diversity in lake waters.</title>
        <authorList>
            <person name="Zhang J."/>
        </authorList>
    </citation>
    <scope>NUCLEOTIDE SEQUENCE [LARGE SCALE GENOMIC DNA]</scope>
    <source>
        <strain evidence="11 12">DT12</strain>
    </source>
</reference>
<dbReference type="InterPro" id="IPR000891">
    <property type="entry name" value="PYR_CT"/>
</dbReference>
<evidence type="ECO:0000256" key="8">
    <source>
        <dbReference type="ARBA" id="ARBA00023304"/>
    </source>
</evidence>
<keyword evidence="8" id="KW-0100">Branched-chain amino acid biosynthesis</keyword>